<feature type="transmembrane region" description="Helical" evidence="7">
    <location>
        <begin position="33"/>
        <end position="52"/>
    </location>
</feature>
<dbReference type="InterPro" id="IPR036890">
    <property type="entry name" value="HATPase_C_sf"/>
</dbReference>
<dbReference type="InterPro" id="IPR003661">
    <property type="entry name" value="HisK_dim/P_dom"/>
</dbReference>
<sequence length="308" mass="32655">PAIFATALGTSVGTYLFLGSAAGQNLFEPANIGRTVLFVMIGCSIAVIGGRLRMSRQTLAAAVRDLRASNRTKDNALATLAHEIRNPLSALKSANEVLSRGPTSPDATRKMSEVISRQVAQMTRLAADLLDVSSVMRREVHLEKRPIDLRNVLEQAVEQAAPLMRTKGHQLHQHLGSGGATEVIGDEQRLVQVFANVLTNAAKYTNRDGEIRLELQSDSREALVVVSDNGVGMDPDSIGDMFEAFVQAPSAVANPEGGLGIGLALVQNIVELHGGRVKAESGGLGCGSTFRIWLPRAAAMSGSGRKAA</sequence>
<evidence type="ECO:0000256" key="4">
    <source>
        <dbReference type="ARBA" id="ARBA00022553"/>
    </source>
</evidence>
<keyword evidence="7" id="KW-0812">Transmembrane</keyword>
<keyword evidence="7" id="KW-0472">Membrane</keyword>
<dbReference type="InterPro" id="IPR005467">
    <property type="entry name" value="His_kinase_dom"/>
</dbReference>
<dbReference type="EC" id="2.7.13.3" evidence="3"/>
<dbReference type="Pfam" id="PF00512">
    <property type="entry name" value="HisKA"/>
    <property type="match status" value="1"/>
</dbReference>
<dbReference type="GO" id="GO:0032259">
    <property type="term" value="P:methylation"/>
    <property type="evidence" value="ECO:0007669"/>
    <property type="project" value="UniProtKB-KW"/>
</dbReference>
<dbReference type="FunFam" id="3.30.565.10:FF:000006">
    <property type="entry name" value="Sensor histidine kinase WalK"/>
    <property type="match status" value="1"/>
</dbReference>
<evidence type="ECO:0000313" key="9">
    <source>
        <dbReference type="EMBL" id="CAA9403781.1"/>
    </source>
</evidence>
<dbReference type="EMBL" id="CADCUX010000245">
    <property type="protein sequence ID" value="CAA9403781.1"/>
    <property type="molecule type" value="Genomic_DNA"/>
</dbReference>
<dbReference type="InterPro" id="IPR004358">
    <property type="entry name" value="Sig_transdc_His_kin-like_C"/>
</dbReference>
<evidence type="ECO:0000256" key="1">
    <source>
        <dbReference type="ARBA" id="ARBA00000085"/>
    </source>
</evidence>
<comment type="subcellular location">
    <subcellularLocation>
        <location evidence="2">Cell inner membrane</location>
        <topology evidence="2">Multi-pass membrane protein</topology>
    </subcellularLocation>
</comment>
<reference evidence="9" key="1">
    <citation type="submission" date="2020-02" db="EMBL/GenBank/DDBJ databases">
        <authorList>
            <person name="Meier V. D."/>
        </authorList>
    </citation>
    <scope>NUCLEOTIDE SEQUENCE</scope>
    <source>
        <strain evidence="9">AVDCRST_MAG51</strain>
    </source>
</reference>
<name>A0A6J4P249_9BURK</name>
<keyword evidence="7" id="KW-1133">Transmembrane helix</keyword>
<dbReference type="PANTHER" id="PTHR43547:SF2">
    <property type="entry name" value="HYBRID SIGNAL TRANSDUCTION HISTIDINE KINASE C"/>
    <property type="match status" value="1"/>
</dbReference>
<evidence type="ECO:0000256" key="2">
    <source>
        <dbReference type="ARBA" id="ARBA00004429"/>
    </source>
</evidence>
<dbReference type="PANTHER" id="PTHR43547">
    <property type="entry name" value="TWO-COMPONENT HISTIDINE KINASE"/>
    <property type="match status" value="1"/>
</dbReference>
<dbReference type="SUPFAM" id="SSF55874">
    <property type="entry name" value="ATPase domain of HSP90 chaperone/DNA topoisomerase II/histidine kinase"/>
    <property type="match status" value="1"/>
</dbReference>
<dbReference type="GO" id="GO:0000155">
    <property type="term" value="F:phosphorelay sensor kinase activity"/>
    <property type="evidence" value="ECO:0007669"/>
    <property type="project" value="InterPro"/>
</dbReference>
<dbReference type="AlphaFoldDB" id="A0A6J4P249"/>
<keyword evidence="9" id="KW-0489">Methyltransferase</keyword>
<dbReference type="PROSITE" id="PS50109">
    <property type="entry name" value="HIS_KIN"/>
    <property type="match status" value="1"/>
</dbReference>
<dbReference type="GO" id="GO:0005886">
    <property type="term" value="C:plasma membrane"/>
    <property type="evidence" value="ECO:0007669"/>
    <property type="project" value="UniProtKB-SubCell"/>
</dbReference>
<protein>
    <recommendedName>
        <fullName evidence="3">histidine kinase</fullName>
        <ecNumber evidence="3">2.7.13.3</ecNumber>
    </recommendedName>
</protein>
<dbReference type="InterPro" id="IPR003594">
    <property type="entry name" value="HATPase_dom"/>
</dbReference>
<proteinExistence type="predicted"/>
<keyword evidence="4" id="KW-0597">Phosphoprotein</keyword>
<dbReference type="SUPFAM" id="SSF47384">
    <property type="entry name" value="Homodimeric domain of signal transducing histidine kinase"/>
    <property type="match status" value="1"/>
</dbReference>
<dbReference type="Pfam" id="PF02518">
    <property type="entry name" value="HATPase_c"/>
    <property type="match status" value="1"/>
</dbReference>
<organism evidence="9">
    <name type="scientific">uncultured Ramlibacter sp</name>
    <dbReference type="NCBI Taxonomy" id="260755"/>
    <lineage>
        <taxon>Bacteria</taxon>
        <taxon>Pseudomonadati</taxon>
        <taxon>Pseudomonadota</taxon>
        <taxon>Betaproteobacteria</taxon>
        <taxon>Burkholderiales</taxon>
        <taxon>Comamonadaceae</taxon>
        <taxon>Ramlibacter</taxon>
        <taxon>environmental samples</taxon>
    </lineage>
</organism>
<evidence type="ECO:0000256" key="3">
    <source>
        <dbReference type="ARBA" id="ARBA00012438"/>
    </source>
</evidence>
<feature type="non-terminal residue" evidence="9">
    <location>
        <position position="1"/>
    </location>
</feature>
<dbReference type="CDD" id="cd00075">
    <property type="entry name" value="HATPase"/>
    <property type="match status" value="1"/>
</dbReference>
<evidence type="ECO:0000256" key="6">
    <source>
        <dbReference type="ARBA" id="ARBA00022777"/>
    </source>
</evidence>
<evidence type="ECO:0000256" key="7">
    <source>
        <dbReference type="SAM" id="Phobius"/>
    </source>
</evidence>
<dbReference type="GO" id="GO:0008168">
    <property type="term" value="F:methyltransferase activity"/>
    <property type="evidence" value="ECO:0007669"/>
    <property type="project" value="UniProtKB-KW"/>
</dbReference>
<accession>A0A6J4P249</accession>
<evidence type="ECO:0000256" key="5">
    <source>
        <dbReference type="ARBA" id="ARBA00022679"/>
    </source>
</evidence>
<feature type="domain" description="Histidine kinase" evidence="8">
    <location>
        <begin position="79"/>
        <end position="298"/>
    </location>
</feature>
<dbReference type="SMART" id="SM00387">
    <property type="entry name" value="HATPase_c"/>
    <property type="match status" value="1"/>
</dbReference>
<keyword evidence="5 9" id="KW-0808">Transferase</keyword>
<evidence type="ECO:0000259" key="8">
    <source>
        <dbReference type="PROSITE" id="PS50109"/>
    </source>
</evidence>
<dbReference type="InterPro" id="IPR036097">
    <property type="entry name" value="HisK_dim/P_sf"/>
</dbReference>
<dbReference type="SMART" id="SM00388">
    <property type="entry name" value="HisKA"/>
    <property type="match status" value="1"/>
</dbReference>
<dbReference type="PRINTS" id="PR00344">
    <property type="entry name" value="BCTRLSENSOR"/>
</dbReference>
<gene>
    <name evidence="9" type="ORF">AVDCRST_MAG51-1050</name>
</gene>
<comment type="catalytic activity">
    <reaction evidence="1">
        <text>ATP + protein L-histidine = ADP + protein N-phospho-L-histidine.</text>
        <dbReference type="EC" id="2.7.13.3"/>
    </reaction>
</comment>
<dbReference type="Gene3D" id="1.10.287.130">
    <property type="match status" value="1"/>
</dbReference>
<dbReference type="Gene3D" id="3.30.565.10">
    <property type="entry name" value="Histidine kinase-like ATPase, C-terminal domain"/>
    <property type="match status" value="1"/>
</dbReference>
<dbReference type="CDD" id="cd00082">
    <property type="entry name" value="HisKA"/>
    <property type="match status" value="1"/>
</dbReference>
<keyword evidence="6" id="KW-0418">Kinase</keyword>